<sequence>MELRPGPHWGWPATLFAVAALQLSSASLADDWGRRFGPLLWGTLYLTAALVTLLMRLRPFRFRIDERGLTIRHRAYEIAPAWSEIEMVILAQSPPTARTFGVRRPEARLLLVPAPDVDLGVPLTARSPLDGRPCLPVIDFELVRDKPRAVAATLALHGGDRFVDDRKWLRKAFKQPDFTVRPFGYDRAHIDDVIRRGRNMLDSTDWRARRDLALELLPPHPIKSDGYDRAQVDKFTSRLSALIATLPGVPPPPD</sequence>
<dbReference type="Proteomes" id="UP000630887">
    <property type="component" value="Unassembled WGS sequence"/>
</dbReference>
<dbReference type="RefSeq" id="WP_203697494.1">
    <property type="nucleotide sequence ID" value="NZ_BAAALC010000050.1"/>
</dbReference>
<keyword evidence="3" id="KW-1185">Reference proteome</keyword>
<evidence type="ECO:0000313" key="2">
    <source>
        <dbReference type="EMBL" id="GIG09919.1"/>
    </source>
</evidence>
<dbReference type="AlphaFoldDB" id="A0A8J3PAT4"/>
<evidence type="ECO:0000313" key="3">
    <source>
        <dbReference type="Proteomes" id="UP000630887"/>
    </source>
</evidence>
<protein>
    <submittedName>
        <fullName evidence="2">Uncharacterized protein</fullName>
    </submittedName>
</protein>
<keyword evidence="1" id="KW-0472">Membrane</keyword>
<proteinExistence type="predicted"/>
<keyword evidence="1" id="KW-1133">Transmembrane helix</keyword>
<reference evidence="2 3" key="1">
    <citation type="submission" date="2021-01" db="EMBL/GenBank/DDBJ databases">
        <title>Whole genome shotgun sequence of Catellatospora coxensis NBRC 107359.</title>
        <authorList>
            <person name="Komaki H."/>
            <person name="Tamura T."/>
        </authorList>
    </citation>
    <scope>NUCLEOTIDE SEQUENCE [LARGE SCALE GENOMIC DNA]</scope>
    <source>
        <strain evidence="2 3">NBRC 107359</strain>
    </source>
</reference>
<evidence type="ECO:0000256" key="1">
    <source>
        <dbReference type="SAM" id="Phobius"/>
    </source>
</evidence>
<organism evidence="2 3">
    <name type="scientific">Catellatospora coxensis</name>
    <dbReference type="NCBI Taxonomy" id="310354"/>
    <lineage>
        <taxon>Bacteria</taxon>
        <taxon>Bacillati</taxon>
        <taxon>Actinomycetota</taxon>
        <taxon>Actinomycetes</taxon>
        <taxon>Micromonosporales</taxon>
        <taxon>Micromonosporaceae</taxon>
        <taxon>Catellatospora</taxon>
    </lineage>
</organism>
<keyword evidence="1" id="KW-0812">Transmembrane</keyword>
<dbReference type="EMBL" id="BONI01000075">
    <property type="protein sequence ID" value="GIG09919.1"/>
    <property type="molecule type" value="Genomic_DNA"/>
</dbReference>
<feature type="transmembrane region" description="Helical" evidence="1">
    <location>
        <begin position="39"/>
        <end position="57"/>
    </location>
</feature>
<name>A0A8J3PAT4_9ACTN</name>
<comment type="caution">
    <text evidence="2">The sequence shown here is derived from an EMBL/GenBank/DDBJ whole genome shotgun (WGS) entry which is preliminary data.</text>
</comment>
<accession>A0A8J3PAT4</accession>
<gene>
    <name evidence="2" type="ORF">Cco03nite_66190</name>
</gene>